<dbReference type="InterPro" id="IPR003961">
    <property type="entry name" value="FN3_dom"/>
</dbReference>
<dbReference type="SUPFAM" id="SSF101898">
    <property type="entry name" value="NHL repeat"/>
    <property type="match status" value="1"/>
</dbReference>
<comment type="similarity">
    <text evidence="2">Belongs to the type I cytokine receptor family. Type 2 subfamily.</text>
</comment>
<dbReference type="InterPro" id="IPR003529">
    <property type="entry name" value="Hematopoietin_rcpt_Gp130_CS"/>
</dbReference>
<dbReference type="GO" id="GO:0016798">
    <property type="term" value="F:hydrolase activity, acting on glycosyl bonds"/>
    <property type="evidence" value="ECO:0007669"/>
    <property type="project" value="UniProtKB-KW"/>
</dbReference>
<reference evidence="16 17" key="1">
    <citation type="submission" date="2019-06" db="EMBL/GenBank/DDBJ databases">
        <title>Genome sequencing of plant associated microbes to promote plant fitness in Sorghum bicolor and Oryza sativa.</title>
        <authorList>
            <person name="Coleman-Derr D."/>
        </authorList>
    </citation>
    <scope>NUCLEOTIDE SEQUENCE [LARGE SCALE GENOMIC DNA]</scope>
    <source>
        <strain evidence="16 17">KV-663</strain>
    </source>
</reference>
<name>A0A543H9Z6_9MICO</name>
<dbReference type="RefSeq" id="WP_141847284.1">
    <property type="nucleotide sequence ID" value="NZ_VFPM01000005.1"/>
</dbReference>
<evidence type="ECO:0000256" key="7">
    <source>
        <dbReference type="ARBA" id="ARBA00023136"/>
    </source>
</evidence>
<accession>A0A543H9Z6</accession>
<evidence type="ECO:0000256" key="13">
    <source>
        <dbReference type="SAM" id="MobiDB-lite"/>
    </source>
</evidence>
<keyword evidence="12" id="KW-0624">Polysaccharide degradation</keyword>
<evidence type="ECO:0000256" key="6">
    <source>
        <dbReference type="ARBA" id="ARBA00022989"/>
    </source>
</evidence>
<protein>
    <submittedName>
        <fullName evidence="16">Fibronectin type III domain protein</fullName>
    </submittedName>
</protein>
<feature type="region of interest" description="Disordered" evidence="13">
    <location>
        <begin position="1603"/>
        <end position="1625"/>
    </location>
</feature>
<keyword evidence="4" id="KW-0732">Signal</keyword>
<dbReference type="InterPro" id="IPR036116">
    <property type="entry name" value="FN3_sf"/>
</dbReference>
<keyword evidence="9" id="KW-0675">Receptor</keyword>
<dbReference type="InterPro" id="IPR050617">
    <property type="entry name" value="E3_ligase_FN3/SPRY"/>
</dbReference>
<dbReference type="Gene3D" id="2.60.40.10">
    <property type="entry name" value="Immunoglobulins"/>
    <property type="match status" value="4"/>
</dbReference>
<keyword evidence="5" id="KW-0677">Repeat</keyword>
<organism evidence="16 17">
    <name type="scientific">Humibacillus xanthopallidus</name>
    <dbReference type="NCBI Taxonomy" id="412689"/>
    <lineage>
        <taxon>Bacteria</taxon>
        <taxon>Bacillati</taxon>
        <taxon>Actinomycetota</taxon>
        <taxon>Actinomycetes</taxon>
        <taxon>Micrococcales</taxon>
        <taxon>Intrasporangiaceae</taxon>
        <taxon>Humibacillus</taxon>
    </lineage>
</organism>
<evidence type="ECO:0000256" key="3">
    <source>
        <dbReference type="ARBA" id="ARBA00022692"/>
    </source>
</evidence>
<dbReference type="Pfam" id="PF17963">
    <property type="entry name" value="Big_9"/>
    <property type="match status" value="2"/>
</dbReference>
<dbReference type="CDD" id="cd00063">
    <property type="entry name" value="FN3"/>
    <property type="match status" value="3"/>
</dbReference>
<dbReference type="PROSITE" id="PS50853">
    <property type="entry name" value="FN3"/>
    <property type="match status" value="3"/>
</dbReference>
<evidence type="ECO:0000256" key="11">
    <source>
        <dbReference type="ARBA" id="ARBA00023295"/>
    </source>
</evidence>
<dbReference type="Pfam" id="PF00041">
    <property type="entry name" value="fn3"/>
    <property type="match status" value="2"/>
</dbReference>
<evidence type="ECO:0000256" key="2">
    <source>
        <dbReference type="ARBA" id="ARBA00008921"/>
    </source>
</evidence>
<dbReference type="SUPFAM" id="SSF49265">
    <property type="entry name" value="Fibronectin type III"/>
    <property type="match status" value="2"/>
</dbReference>
<feature type="domain" description="Fibronectin type-III" evidence="15">
    <location>
        <begin position="1622"/>
        <end position="1720"/>
    </location>
</feature>
<keyword evidence="11" id="KW-0378">Hydrolase</keyword>
<dbReference type="InterPro" id="IPR013783">
    <property type="entry name" value="Ig-like_fold"/>
</dbReference>
<keyword evidence="11" id="KW-0326">Glycosidase</keyword>
<dbReference type="PANTHER" id="PTHR24099:SF11">
    <property type="entry name" value="FIBRONECTIN TYPE III DOMAIN-CONTAINING 3BA-RELATED"/>
    <property type="match status" value="1"/>
</dbReference>
<evidence type="ECO:0000256" key="1">
    <source>
        <dbReference type="ARBA" id="ARBA00004479"/>
    </source>
</evidence>
<feature type="domain" description="Fibronectin type-III" evidence="15">
    <location>
        <begin position="1531"/>
        <end position="1621"/>
    </location>
</feature>
<evidence type="ECO:0000313" key="16">
    <source>
        <dbReference type="EMBL" id="TQM55148.1"/>
    </source>
</evidence>
<gene>
    <name evidence="16" type="ORF">FBY41_4476</name>
</gene>
<dbReference type="PROSITE" id="PS01353">
    <property type="entry name" value="HEMATOPO_REC_L_F2"/>
    <property type="match status" value="1"/>
</dbReference>
<evidence type="ECO:0000256" key="10">
    <source>
        <dbReference type="ARBA" id="ARBA00023180"/>
    </source>
</evidence>
<feature type="compositionally biased region" description="Basic and acidic residues" evidence="13">
    <location>
        <begin position="409"/>
        <end position="419"/>
    </location>
</feature>
<evidence type="ECO:0000256" key="5">
    <source>
        <dbReference type="ARBA" id="ARBA00022737"/>
    </source>
</evidence>
<feature type="transmembrane region" description="Helical" evidence="14">
    <location>
        <begin position="12"/>
        <end position="30"/>
    </location>
</feature>
<evidence type="ECO:0000256" key="4">
    <source>
        <dbReference type="ARBA" id="ARBA00022729"/>
    </source>
</evidence>
<feature type="domain" description="Fibronectin type-III" evidence="15">
    <location>
        <begin position="1913"/>
        <end position="2003"/>
    </location>
</feature>
<evidence type="ECO:0000256" key="9">
    <source>
        <dbReference type="ARBA" id="ARBA00023170"/>
    </source>
</evidence>
<comment type="caution">
    <text evidence="16">The sequence shown here is derived from an EMBL/GenBank/DDBJ whole genome shotgun (WGS) entry which is preliminary data.</text>
</comment>
<feature type="region of interest" description="Disordered" evidence="13">
    <location>
        <begin position="399"/>
        <end position="436"/>
    </location>
</feature>
<evidence type="ECO:0000256" key="12">
    <source>
        <dbReference type="ARBA" id="ARBA00023326"/>
    </source>
</evidence>
<dbReference type="InterPro" id="IPR040853">
    <property type="entry name" value="RapA2_cadherin-like"/>
</dbReference>
<evidence type="ECO:0000313" key="17">
    <source>
        <dbReference type="Proteomes" id="UP000316747"/>
    </source>
</evidence>
<keyword evidence="10" id="KW-0325">Glycoprotein</keyword>
<keyword evidence="7 14" id="KW-0472">Membrane</keyword>
<dbReference type="Proteomes" id="UP000316747">
    <property type="component" value="Unassembled WGS sequence"/>
</dbReference>
<keyword evidence="8" id="KW-1015">Disulfide bond</keyword>
<dbReference type="GO" id="GO:0004896">
    <property type="term" value="F:cytokine receptor activity"/>
    <property type="evidence" value="ECO:0007669"/>
    <property type="project" value="InterPro"/>
</dbReference>
<dbReference type="EMBL" id="VFPM01000005">
    <property type="protein sequence ID" value="TQM55148.1"/>
    <property type="molecule type" value="Genomic_DNA"/>
</dbReference>
<sequence>MSTAATKRRIGVVSTVVVALVAGLLVWVATRSEGEVVRKADLNDGGVWVTSSEQSRYGRINKAAAQLDLGILDETSNDSGLDVLQDGAAVIGLSRAANQIMPIDPMAGTLAAEQAVSLPKASTATGNRVFTAPVVDLRGGTVAMIDPATGALKAQRVQTGTGVSSLDALQTQAKPLARVGGNAAVAVGVDGSVYALSAEKGTVSVLRPEGTGFAKPVTTTLGFTSKSAQVTAVGDHWVVWDSGSGRLWSDTLPQPEQLSVGGTQPGTPAYAALQQPGPDATSVLVQDEARLTQVPLTGDAPPSGGVTLSQGSPGRQLFLSQPVRLASCIHAAWAGPANAYYGRNCGSPGDSDTADLGAMKKGVRTDGVKLRVNRGLIVLNDLDSGAVWDVDRDQVKIDNWDSVIPPPTTDDKNTKKDENLVDDEQSKTPPKAQNDVMQVRPGRTSTLHVLDNDSDSQGSILAISPGDVGRASIDAVATSASADGQTVQVTVPDEPASDTFSFDYTVNNGTTAKNGRATAKVTVKVVGTGVNTPPKLRAGQGKLASATYPVVAGNPVRVGVVADWRDAENDPIQVSAGDPVTTGVDGSGALTIRARGDKGQQVVDYVVDDGRGGSTPATVTLDVLSEDETKAVPPRTQPDVLRGVVGKPVQLQPLGNDIAGADPTDPQARMRLAQAVRGPGQLTIDTNLDTNVLTVTGQSPGTTTITYAAQVGSGVSVGRVRVDILPAQNGDLPPVASPDSAVLRGQTPVVADVLSNDYSPRSDVLVVQRVVTDAPWLRASIVQGRWVRVEATAPANGDTARRGVVSYTISDGTKTAVGQLSVVQKPQPKEKVLPTVVDDVATVREGDAVTIAALDNDSMSEGIPLKLDPAAVKVVSGGGQAFASGTVVRYVPEQAEMTGPRTAILEYATYPEGLRARSVTGRIQVTINPLPDAVKRPNQPPTARSFSASVTAGDTLAITVPTSGVDPDGDLAFVGGIVGEDGRAVDLELGRVLGFGAATIRYEAYPRSSGTEVIRYQLRDRFGLSSEGFIRVGVVQPGDPQPPVAVEDDIVAAPGRTVHADLLANDLVGAGDSVTFEDFAKLNDDDVLADFQRQKDDSFKVVAPQEDKAKVLTYGITDGLFDASRSTLTVRGQKDFNNPPIAVDDTATAKQGETSVLVDALANDRDLDGDRASLRITKFVGDGVSAEGRKLRIQLRPQARVVPYVIEDADGAVAMALIYVPAGSNGLPYAVDGKTITMGTDSTVKVALGDYVADPRGGKVTVTSPETVSTSPADNLQVEVTSASDLTLTSTGGYVGPAALMLQVTNATGQGDTSAQKAYVTIRVQIGREVPVLRCPDHEVVLAADGPARTVDITRLCRVWWPDGIDQGSAQFEAAWDPAIDRVDLTQQGAGGRQVVLKAQPAAQAGATGAVSVRARGGAESFPIRVRVTSAPPLATLRPAKVEGLIAGTSRTVNLAQYLDSPLSAPQCAIASSSVASGVGVSASQNGCQLTIAASDTARGDARVSVSVTDAPGRSPALGEVTVTVRSKPDASAAPSAVPDRVLGSSARVDFRPPAYDGGLPILEYEVTAIGPGGGPRACPSSPCTIDGLTNGKDYTFTVRSRNGVGWSDASPPSNTARPDTKPEATAIADITPGDRKLSVSWTPPPNKGSAILEYRVQWTNIGGGAGGGGIQAVPAPTTTKDVSGLINNDAYTVRVQARNEAGWGPFGPEVKAQSFGKPAAVPAPTLNPREPVPGAANAQVAISWPATDANGPPITKYEVYRRSGGGAWTLIDTVSGGASRVSSDTVPYQGQKLEYVVTATNGGPATSDQANFSSYVADGIPQTPSLRAVSTPNPDYKANASFTLGDSRSRGYDKVNWRASGGRSGSWDCSAGCSGGTAGNLGISSQSMDIQACNVAGRCSPWSNNVAFQAYGPTNAIRNPGERHDDNSITFTWNVPAFNGRDITRYEVAGDKSETFGASRESTTIGGLNFDTTRTIRVRAFATDAGWGPWTSITGTTNSAPRPSVDAVYKGAQCGATSGCRMDNGVQCGSNCNFVAYRLSNFSGAISCAVDSSDGGWPDPDDGSGWRIAPQNGANQSTKFYGFSGGWVSVTCTGKGADGKTYSPRGVRNPWG</sequence>
<dbReference type="PANTHER" id="PTHR24099">
    <property type="entry name" value="E3 UBIQUITIN-PROTEIN LIGASE TRIM36-RELATED"/>
    <property type="match status" value="1"/>
</dbReference>
<comment type="subcellular location">
    <subcellularLocation>
        <location evidence="1">Membrane</location>
        <topology evidence="1">Single-pass type I membrane protein</topology>
    </subcellularLocation>
</comment>
<evidence type="ECO:0000259" key="15">
    <source>
        <dbReference type="PROSITE" id="PS50853"/>
    </source>
</evidence>
<dbReference type="Pfam" id="PF17803">
    <property type="entry name" value="Cadherin_4"/>
    <property type="match status" value="1"/>
</dbReference>
<dbReference type="GO" id="GO:0000272">
    <property type="term" value="P:polysaccharide catabolic process"/>
    <property type="evidence" value="ECO:0007669"/>
    <property type="project" value="UniProtKB-KW"/>
</dbReference>
<dbReference type="GO" id="GO:0016020">
    <property type="term" value="C:membrane"/>
    <property type="evidence" value="ECO:0007669"/>
    <property type="project" value="UniProtKB-SubCell"/>
</dbReference>
<keyword evidence="17" id="KW-1185">Reference proteome</keyword>
<keyword evidence="3 14" id="KW-0812">Transmembrane</keyword>
<keyword evidence="6 14" id="KW-1133">Transmembrane helix</keyword>
<dbReference type="SMART" id="SM00060">
    <property type="entry name" value="FN3"/>
    <property type="match status" value="3"/>
</dbReference>
<evidence type="ECO:0000256" key="8">
    <source>
        <dbReference type="ARBA" id="ARBA00023157"/>
    </source>
</evidence>
<evidence type="ECO:0000256" key="14">
    <source>
        <dbReference type="SAM" id="Phobius"/>
    </source>
</evidence>
<proteinExistence type="inferred from homology"/>
<dbReference type="OrthoDB" id="5241356at2"/>
<keyword evidence="12" id="KW-0119">Carbohydrate metabolism</keyword>